<dbReference type="InterPro" id="IPR012315">
    <property type="entry name" value="KASH"/>
</dbReference>
<evidence type="ECO:0000256" key="18">
    <source>
        <dbReference type="ARBA" id="ARBA00049117"/>
    </source>
</evidence>
<dbReference type="InterPro" id="IPR008280">
    <property type="entry name" value="Tub_FtsZ_C"/>
</dbReference>
<feature type="compositionally biased region" description="Acidic residues" evidence="20">
    <location>
        <begin position="962"/>
        <end position="986"/>
    </location>
</feature>
<dbReference type="OrthoDB" id="1844at2759"/>
<keyword evidence="12" id="KW-0007">Acetylation</keyword>
<comment type="similarity">
    <text evidence="4">Belongs to the nesprin family.</text>
</comment>
<evidence type="ECO:0000256" key="1">
    <source>
        <dbReference type="ARBA" id="ARBA00001946"/>
    </source>
</evidence>
<evidence type="ECO:0000256" key="3">
    <source>
        <dbReference type="ARBA" id="ARBA00004245"/>
    </source>
</evidence>
<dbReference type="PANTHER" id="PTHR11588">
    <property type="entry name" value="TUBULIN"/>
    <property type="match status" value="1"/>
</dbReference>
<protein>
    <submittedName>
        <fullName evidence="22">Tubulin alpha-1 chain</fullName>
    </submittedName>
</protein>
<keyword evidence="13" id="KW-0342">GTP-binding</keyword>
<feature type="region of interest" description="Disordered" evidence="20">
    <location>
        <begin position="1009"/>
        <end position="1047"/>
    </location>
</feature>
<dbReference type="Gene3D" id="3.40.50.1440">
    <property type="entry name" value="Tubulin/FtsZ, GTPase domain"/>
    <property type="match status" value="1"/>
</dbReference>
<comment type="similarity">
    <text evidence="5">Belongs to the tubulin family.</text>
</comment>
<keyword evidence="9" id="KW-0547">Nucleotide-binding</keyword>
<feature type="region of interest" description="Disordered" evidence="20">
    <location>
        <begin position="1936"/>
        <end position="1965"/>
    </location>
</feature>
<feature type="compositionally biased region" description="Basic and acidic residues" evidence="20">
    <location>
        <begin position="1172"/>
        <end position="1190"/>
    </location>
</feature>
<keyword evidence="14 19" id="KW-0472">Membrane</keyword>
<feature type="compositionally biased region" description="Low complexity" evidence="20">
    <location>
        <begin position="787"/>
        <end position="796"/>
    </location>
</feature>
<accession>A0A0L7QQ29</accession>
<feature type="compositionally biased region" description="Polar residues" evidence="20">
    <location>
        <begin position="1082"/>
        <end position="1097"/>
    </location>
</feature>
<dbReference type="STRING" id="597456.A0A0L7QQ29"/>
<dbReference type="GO" id="GO:0005874">
    <property type="term" value="C:microtubule"/>
    <property type="evidence" value="ECO:0007669"/>
    <property type="project" value="UniProtKB-KW"/>
</dbReference>
<feature type="compositionally biased region" description="Low complexity" evidence="20">
    <location>
        <begin position="1446"/>
        <end position="1461"/>
    </location>
</feature>
<evidence type="ECO:0000256" key="12">
    <source>
        <dbReference type="ARBA" id="ARBA00022990"/>
    </source>
</evidence>
<dbReference type="CDD" id="cd02186">
    <property type="entry name" value="alpha_tubulin"/>
    <property type="match status" value="1"/>
</dbReference>
<keyword evidence="10" id="KW-0378">Hydrolase</keyword>
<evidence type="ECO:0000256" key="17">
    <source>
        <dbReference type="ARBA" id="ARBA00034296"/>
    </source>
</evidence>
<feature type="topological domain" description="Cytoplasmic" evidence="19">
    <location>
        <begin position="1"/>
        <end position="2090"/>
    </location>
</feature>
<evidence type="ECO:0000256" key="2">
    <source>
        <dbReference type="ARBA" id="ARBA00004126"/>
    </source>
</evidence>
<name>A0A0L7QQ29_9HYME</name>
<feature type="compositionally biased region" description="Basic residues" evidence="20">
    <location>
        <begin position="1422"/>
        <end position="1436"/>
    </location>
</feature>
<keyword evidence="23" id="KW-1185">Reference proteome</keyword>
<evidence type="ECO:0000256" key="19">
    <source>
        <dbReference type="PROSITE-ProRule" id="PRU00385"/>
    </source>
</evidence>
<dbReference type="Pfam" id="PF10541">
    <property type="entry name" value="KASH"/>
    <property type="match status" value="1"/>
</dbReference>
<dbReference type="Proteomes" id="UP000053825">
    <property type="component" value="Unassembled WGS sequence"/>
</dbReference>
<evidence type="ECO:0000256" key="20">
    <source>
        <dbReference type="SAM" id="MobiDB-lite"/>
    </source>
</evidence>
<evidence type="ECO:0000259" key="21">
    <source>
        <dbReference type="PROSITE" id="PS51049"/>
    </source>
</evidence>
<dbReference type="EMBL" id="KQ414792">
    <property type="protein sequence ID" value="KOC60743.1"/>
    <property type="molecule type" value="Genomic_DNA"/>
</dbReference>
<dbReference type="InterPro" id="IPR036525">
    <property type="entry name" value="Tubulin/FtsZ_GTPase_sf"/>
</dbReference>
<dbReference type="SUPFAM" id="SSF55307">
    <property type="entry name" value="Tubulin C-terminal domain-like"/>
    <property type="match status" value="1"/>
</dbReference>
<dbReference type="Gene3D" id="3.30.1330.20">
    <property type="entry name" value="Tubulin/FtsZ, C-terminal domain"/>
    <property type="match status" value="1"/>
</dbReference>
<dbReference type="FunFam" id="3.40.50.1440:FF:000002">
    <property type="entry name" value="Tubulin alpha chain"/>
    <property type="match status" value="1"/>
</dbReference>
<evidence type="ECO:0000256" key="7">
    <source>
        <dbReference type="ARBA" id="ARBA00022692"/>
    </source>
</evidence>
<proteinExistence type="inferred from homology"/>
<feature type="region of interest" description="Disordered" evidence="20">
    <location>
        <begin position="787"/>
        <end position="811"/>
    </location>
</feature>
<evidence type="ECO:0000313" key="22">
    <source>
        <dbReference type="EMBL" id="KOC60743.1"/>
    </source>
</evidence>
<dbReference type="PRINTS" id="PR01162">
    <property type="entry name" value="ALPHATUBULIN"/>
</dbReference>
<dbReference type="Gene3D" id="1.20.58.60">
    <property type="match status" value="1"/>
</dbReference>
<dbReference type="SUPFAM" id="SSF52490">
    <property type="entry name" value="Tubulin nucleotide-binding domain-like"/>
    <property type="match status" value="1"/>
</dbReference>
<evidence type="ECO:0000256" key="14">
    <source>
        <dbReference type="ARBA" id="ARBA00023136"/>
    </source>
</evidence>
<evidence type="ECO:0000256" key="4">
    <source>
        <dbReference type="ARBA" id="ARBA00008619"/>
    </source>
</evidence>
<feature type="region of interest" description="Disordered" evidence="20">
    <location>
        <begin position="960"/>
        <end position="997"/>
    </location>
</feature>
<evidence type="ECO:0000313" key="23">
    <source>
        <dbReference type="Proteomes" id="UP000053825"/>
    </source>
</evidence>
<evidence type="ECO:0000256" key="8">
    <source>
        <dbReference type="ARBA" id="ARBA00022701"/>
    </source>
</evidence>
<dbReference type="InterPro" id="IPR023123">
    <property type="entry name" value="Tubulin_C"/>
</dbReference>
<feature type="compositionally biased region" description="Basic residues" evidence="20">
    <location>
        <begin position="888"/>
        <end position="897"/>
    </location>
</feature>
<feature type="region of interest" description="Disordered" evidence="20">
    <location>
        <begin position="2028"/>
        <end position="2078"/>
    </location>
</feature>
<dbReference type="InterPro" id="IPR017975">
    <property type="entry name" value="Tubulin_CS"/>
</dbReference>
<dbReference type="GO" id="GO:0016787">
    <property type="term" value="F:hydrolase activity"/>
    <property type="evidence" value="ECO:0007669"/>
    <property type="project" value="UniProtKB-KW"/>
</dbReference>
<evidence type="ECO:0000256" key="16">
    <source>
        <dbReference type="ARBA" id="ARBA00023242"/>
    </source>
</evidence>
<evidence type="ECO:0000256" key="11">
    <source>
        <dbReference type="ARBA" id="ARBA00022989"/>
    </source>
</evidence>
<dbReference type="InterPro" id="IPR037103">
    <property type="entry name" value="Tubulin/FtsZ-like_C"/>
</dbReference>
<keyword evidence="7 19" id="KW-0812">Transmembrane</keyword>
<comment type="subcellular location">
    <subcellularLocation>
        <location evidence="3">Cytoplasm</location>
        <location evidence="3">Cytoskeleton</location>
    </subcellularLocation>
    <subcellularLocation>
        <location evidence="2">Nucleus membrane</location>
    </subcellularLocation>
</comment>
<evidence type="ECO:0000256" key="9">
    <source>
        <dbReference type="ARBA" id="ARBA00022741"/>
    </source>
</evidence>
<sequence length="2137" mass="240055">ISIHVGQAGVQIGNACWELYCLEHGIQPDGQMPSDKTIGGGDDSFNTFFSETGAGKHVPRAVFIDLEPTVVDEVRTGTYRQLFHPEQLITGKEDAANNYARGHYTIGKEIVDLVLDRIRKLADQCTGLQGFLIFHSFGGGTGSGFTSLLMERLSVDYGKKSKLEFAIYPAPQVSTAVVEPYNSILTTHTTLEHSDCAFMVDNEAIYDICRRNLDIERPTYTNLNRLIGQIVSSITASLRFDGALNVDLTEFQTNLVPYPRIHFPLVTYAPVISAEKAYHEQLSVAEITNACFEPANQMVKCDPRHGKYMACCMLYRGDVVPKDVNAAIATIKTKRTIQFVDWCPTGFKVGINYQPPTVVPGGDLAKVQRAVCMLSNTTAIAEAWARLDHKFDLMYAKRAFVHWYVGEGMEEGEFSEAREDLAALEKDYEEVGMDSAEDHCKAMKMSFSLTSLQPLSHGLEKHGQVGIAIERPYNSLTKKRKDSKQFPNQRLWTNREDCKDEFWAAIRSNYDYIMDTNLIDSCKEANGELTWDETDVSTQSWSFKEVSSQFSELYSWLRVLQELVYCKEENLLDKSLRAAHMEELRRRAYRRKLFNEQAGKLVSRAPAFKDEVAWRVDHLNAKWELVEQIMAPVERPISNQQDISADFEHEVKCLRKWIREMESRLQPLSFHIDWTLAELEEKAVEHMFVTRGRIFTSEIPFTDYKQPLRNHFMPIECEVCVTVNIETLGDTLARLRVARESTLRGSSKSQARIPSEYSLAVLQRDIEAHGRIVSSVVKLGDKVFNQQQEQQQQEQQVQEEDKQEQREPPQALRVARSLERRWHLLFLRALEWQCHIETLVSRISSKNVVPYRCSSDSDEEPVTKQPRLSRRHSRGSGRESPGQSARSTRSKRHRATRSRYYEDPAASRADLSDTDASSENRSIGDGSYFEDELCQLCVMDTKSEGVENPQEINRIASTLGDQGEEGDIEEDALSEEEEEEEEEVDDMPPTPDTVPMTNSTAIVESCDQIDGQPGNVEQPNGNLAANEPVKRRRTTEEVASFNTSDRKSKNCATFYFRHLDTDSEQNEEAAIVAEDSSEEEWTYTSSRTDNVSTQPRKTNVLVRLDFGETQQQHPPRRNEDEEDEEDDEDDEDEEDDDDDVGGNTKTSEKKPVKETPNMEGVDETSNETDASSQREKDSDDETRNDKTSIQRLIKEVEKLVGEERRTGAFKTFPQLILDDKKGITNNHRAKYARIKEWLKLNSVRGHDGRSTSQPLDSCDASGEYTTEESDGERQSVSSEDLQSSVATYRRFEGALGCTSQSVSQEIYNEDADKTPINEAHPMLDTSTPKVVMRSKQKTNGPRPWSVSCISQIGNNSNLNQTNDPISQFSISETALHQLIATPPTKSVSLDATGSRKSFNNSTSTLLEESIICHDGRVVRNSSLRRKKSRLRKKNLGRKSGDSSSEGVNVNNSAGSDGSSSNQQRSPRKVNGSRAMRTISRDCHGRLTTLVKSGSFSGCTAHQQLSAERTIVSDPTPPFRLPCCTSMASTSETEGEEQRNCTRGCFAYDDSLLDTVLSNKELCNQQLNVDSDVEMNSLGNNSFSEQAWDNYQEKYMSEPYSEAPDVETARRLLDFGDDYRNFLDSQSDCASSMSAVPASSPLPRSRMHHEIIDTTEDSDSDVEDIRNVVEKSQSQLALAENLFSRSNNGTMPDDCTEVERACRENMRCLHALLESVTNSFRSEKYVKQIRGILEKWESLTTRVDETQMATAFHRELAALHTEFKSAHDRLFSYEITLEQPHVLDERINRITAELAALRDRKAAMLALNVSTHRLITDLGNSASFTFTALKDGVADLYRVWDETFQKGNQQLCALQAVQQFSIRLTELQCALRRDKDTLAVLDVALQAGATSEVASSVRHVARLLSEKQDISCQNGTVLKDSSTEEVSSGVAAKFGDSSPISLTQEGGSLSDSGISDSGSEQELSERERRLAALRRLTRSLESQLAPGSEALSELWKRVEDAETELRDLQKHCRELIVRTAASVEARAAKRTSSQVHHFADKRKKATSTEMSKGGGKRIVAISPKKKGATDGGGDPDSEPDLPQSWVWRILRTALPFQLALVALFCTACLLEPHCCEATNTLNLSLTPQLRYVRGPPPV</sequence>
<evidence type="ECO:0000256" key="5">
    <source>
        <dbReference type="ARBA" id="ARBA00009636"/>
    </source>
</evidence>
<feature type="region of interest" description="Disordered" evidence="20">
    <location>
        <begin position="1061"/>
        <end position="1190"/>
    </location>
</feature>
<dbReference type="InterPro" id="IPR018316">
    <property type="entry name" value="Tubulin/FtsZ_2-layer-sand-dom"/>
</dbReference>
<feature type="compositionally biased region" description="Acidic residues" evidence="20">
    <location>
        <begin position="1120"/>
        <end position="1140"/>
    </location>
</feature>
<dbReference type="SMART" id="SM00864">
    <property type="entry name" value="Tubulin"/>
    <property type="match status" value="1"/>
</dbReference>
<feature type="non-terminal residue" evidence="22">
    <location>
        <position position="1"/>
    </location>
</feature>
<feature type="topological domain" description="Perinuclear space" evidence="19">
    <location>
        <begin position="2112"/>
        <end position="2137"/>
    </location>
</feature>
<dbReference type="GO" id="GO:0007017">
    <property type="term" value="P:microtubule-based process"/>
    <property type="evidence" value="ECO:0007669"/>
    <property type="project" value="InterPro"/>
</dbReference>
<keyword evidence="6" id="KW-0963">Cytoplasm</keyword>
<keyword evidence="15" id="KW-0206">Cytoskeleton</keyword>
<dbReference type="PROSITE" id="PS51049">
    <property type="entry name" value="KASH"/>
    <property type="match status" value="1"/>
</dbReference>
<dbReference type="Pfam" id="PF03953">
    <property type="entry name" value="Tubulin_C"/>
    <property type="match status" value="1"/>
</dbReference>
<dbReference type="Pfam" id="PF00091">
    <property type="entry name" value="Tubulin"/>
    <property type="match status" value="1"/>
</dbReference>
<keyword evidence="11" id="KW-1133">Transmembrane helix</keyword>
<feature type="region of interest" description="Disordered" evidence="20">
    <location>
        <begin position="1244"/>
        <end position="1281"/>
    </location>
</feature>
<feature type="compositionally biased region" description="Low complexity" evidence="20">
    <location>
        <begin position="1945"/>
        <end position="1960"/>
    </location>
</feature>
<dbReference type="GO" id="GO:0005525">
    <property type="term" value="F:GTP binding"/>
    <property type="evidence" value="ECO:0007669"/>
    <property type="project" value="UniProtKB-KW"/>
</dbReference>
<dbReference type="GO" id="GO:0005200">
    <property type="term" value="F:structural constituent of cytoskeleton"/>
    <property type="evidence" value="ECO:0007669"/>
    <property type="project" value="InterPro"/>
</dbReference>
<dbReference type="InterPro" id="IPR000217">
    <property type="entry name" value="Tubulin"/>
</dbReference>
<evidence type="ECO:0000256" key="10">
    <source>
        <dbReference type="ARBA" id="ARBA00022801"/>
    </source>
</evidence>
<comment type="catalytic activity">
    <reaction evidence="18">
        <text>GTP + H2O = GDP + phosphate + H(+)</text>
        <dbReference type="Rhea" id="RHEA:19669"/>
        <dbReference type="ChEBI" id="CHEBI:15377"/>
        <dbReference type="ChEBI" id="CHEBI:15378"/>
        <dbReference type="ChEBI" id="CHEBI:37565"/>
        <dbReference type="ChEBI" id="CHEBI:43474"/>
        <dbReference type="ChEBI" id="CHEBI:58189"/>
    </reaction>
    <physiologicalReaction direction="left-to-right" evidence="18">
        <dbReference type="Rhea" id="RHEA:19670"/>
    </physiologicalReaction>
</comment>
<reference evidence="22 23" key="1">
    <citation type="submission" date="2015-07" db="EMBL/GenBank/DDBJ databases">
        <title>The genome of Habropoda laboriosa.</title>
        <authorList>
            <person name="Pan H."/>
            <person name="Kapheim K."/>
        </authorList>
    </citation>
    <scope>NUCLEOTIDE SEQUENCE [LARGE SCALE GENOMIC DNA]</scope>
    <source>
        <strain evidence="22">0110345459</strain>
    </source>
</reference>
<feature type="region of interest" description="Disordered" evidence="20">
    <location>
        <begin position="850"/>
        <end position="925"/>
    </location>
</feature>
<dbReference type="PROSITE" id="PS00227">
    <property type="entry name" value="TUBULIN"/>
    <property type="match status" value="1"/>
</dbReference>
<dbReference type="InterPro" id="IPR002452">
    <property type="entry name" value="Alpha_tubulin"/>
</dbReference>
<gene>
    <name evidence="22" type="ORF">WH47_06888</name>
</gene>
<dbReference type="GO" id="GO:0005737">
    <property type="term" value="C:cytoplasm"/>
    <property type="evidence" value="ECO:0007669"/>
    <property type="project" value="UniProtKB-ARBA"/>
</dbReference>
<comment type="function">
    <text evidence="17">Tubulin is the major constituent of microtubules, a cylinder consisting of laterally associated linear protofilaments composed of alpha- and beta-tubulin heterodimers. Microtubules grow by the addition of GTP-tubulin dimers to the microtubule end, where a stabilizing cap forms. Below the cap, tubulin dimers are in GDP-bound state, owing to GTPase activity of alpha-tubulin.</text>
</comment>
<feature type="domain" description="KASH" evidence="21">
    <location>
        <begin position="2082"/>
        <end position="2137"/>
    </location>
</feature>
<dbReference type="SMART" id="SM01249">
    <property type="entry name" value="KASH"/>
    <property type="match status" value="1"/>
</dbReference>
<evidence type="ECO:0000256" key="13">
    <source>
        <dbReference type="ARBA" id="ARBA00023134"/>
    </source>
</evidence>
<dbReference type="Gene3D" id="1.10.287.600">
    <property type="entry name" value="Helix hairpin bin"/>
    <property type="match status" value="1"/>
</dbReference>
<comment type="cofactor">
    <cofactor evidence="1">
        <name>Mg(2+)</name>
        <dbReference type="ChEBI" id="CHEBI:18420"/>
    </cofactor>
</comment>
<dbReference type="FunFam" id="1.10.287.600:FF:000005">
    <property type="entry name" value="Tubulin alpha chain"/>
    <property type="match status" value="1"/>
</dbReference>
<organism evidence="22 23">
    <name type="scientific">Habropoda laboriosa</name>
    <dbReference type="NCBI Taxonomy" id="597456"/>
    <lineage>
        <taxon>Eukaryota</taxon>
        <taxon>Metazoa</taxon>
        <taxon>Ecdysozoa</taxon>
        <taxon>Arthropoda</taxon>
        <taxon>Hexapoda</taxon>
        <taxon>Insecta</taxon>
        <taxon>Pterygota</taxon>
        <taxon>Neoptera</taxon>
        <taxon>Endopterygota</taxon>
        <taxon>Hymenoptera</taxon>
        <taxon>Apocrita</taxon>
        <taxon>Aculeata</taxon>
        <taxon>Apoidea</taxon>
        <taxon>Anthophila</taxon>
        <taxon>Apidae</taxon>
        <taxon>Habropoda</taxon>
    </lineage>
</organism>
<dbReference type="SMART" id="SM00865">
    <property type="entry name" value="Tubulin_C"/>
    <property type="match status" value="1"/>
</dbReference>
<keyword evidence="8" id="KW-0493">Microtubule</keyword>
<dbReference type="InterPro" id="IPR003008">
    <property type="entry name" value="Tubulin_FtsZ_GTPase"/>
</dbReference>
<evidence type="ECO:0000256" key="6">
    <source>
        <dbReference type="ARBA" id="ARBA00022490"/>
    </source>
</evidence>
<dbReference type="FunFam" id="3.30.1330.20:FF:000001">
    <property type="entry name" value="Tubulin alpha chain"/>
    <property type="match status" value="1"/>
</dbReference>
<dbReference type="PRINTS" id="PR01161">
    <property type="entry name" value="TUBULIN"/>
</dbReference>
<feature type="region of interest" description="Disordered" evidence="20">
    <location>
        <begin position="1422"/>
        <end position="1476"/>
    </location>
</feature>
<dbReference type="GO" id="GO:0031965">
    <property type="term" value="C:nuclear membrane"/>
    <property type="evidence" value="ECO:0007669"/>
    <property type="project" value="UniProtKB-SubCell"/>
</dbReference>
<evidence type="ECO:0000256" key="15">
    <source>
        <dbReference type="ARBA" id="ARBA00023212"/>
    </source>
</evidence>
<keyword evidence="16" id="KW-0539">Nucleus</keyword>